<evidence type="ECO:0000256" key="9">
    <source>
        <dbReference type="ARBA" id="ARBA00022728"/>
    </source>
</evidence>
<dbReference type="GO" id="GO:0005732">
    <property type="term" value="C:sno(s)RNA-containing ribonucleoprotein complex"/>
    <property type="evidence" value="ECO:0007669"/>
    <property type="project" value="TreeGrafter"/>
</dbReference>
<dbReference type="Proteomes" id="UP000812966">
    <property type="component" value="Unassembled WGS sequence"/>
</dbReference>
<dbReference type="GO" id="GO:0005681">
    <property type="term" value="C:spliceosomal complex"/>
    <property type="evidence" value="ECO:0007669"/>
    <property type="project" value="UniProtKB-KW"/>
</dbReference>
<dbReference type="GO" id="GO:0005730">
    <property type="term" value="C:nucleolus"/>
    <property type="evidence" value="ECO:0007669"/>
    <property type="project" value="TreeGrafter"/>
</dbReference>
<dbReference type="Pfam" id="PF01423">
    <property type="entry name" value="LSM"/>
    <property type="match status" value="1"/>
</dbReference>
<evidence type="ECO:0000256" key="4">
    <source>
        <dbReference type="ARBA" id="ARBA00014768"/>
    </source>
</evidence>
<evidence type="ECO:0000256" key="6">
    <source>
        <dbReference type="ARBA" id="ARBA00022552"/>
    </source>
</evidence>
<reference evidence="18" key="1">
    <citation type="submission" date="2020-04" db="EMBL/GenBank/DDBJ databases">
        <title>Analysis of mating type loci in Filobasidium floriforme.</title>
        <authorList>
            <person name="Nowrousian M."/>
        </authorList>
    </citation>
    <scope>NUCLEOTIDE SEQUENCE</scope>
    <source>
        <strain evidence="18">CBS 6242</strain>
    </source>
</reference>
<evidence type="ECO:0000256" key="16">
    <source>
        <dbReference type="PIRNR" id="PIRNR006609"/>
    </source>
</evidence>
<comment type="similarity">
    <text evidence="3 16">Belongs to the snRNP Sm proteins family. SmF/LSm6 subfamily.</text>
</comment>
<proteinExistence type="inferred from homology"/>
<dbReference type="Gene3D" id="2.30.30.100">
    <property type="match status" value="1"/>
</dbReference>
<keyword evidence="11 16" id="KW-0508">mRNA splicing</keyword>
<name>A0A8K0JFH2_9TREE</name>
<gene>
    <name evidence="18" type="ORF">FFLO_06150</name>
</gene>
<keyword evidence="5" id="KW-0963">Cytoplasm</keyword>
<dbReference type="GO" id="GO:0003723">
    <property type="term" value="F:RNA binding"/>
    <property type="evidence" value="ECO:0007669"/>
    <property type="project" value="UniProtKB-UniRule"/>
</dbReference>
<dbReference type="FunFam" id="2.30.30.100:FF:000044">
    <property type="entry name" value="Probable U6 snRNA-associated Sm-like protein LSm6"/>
    <property type="match status" value="1"/>
</dbReference>
<dbReference type="EMBL" id="JABELV010000183">
    <property type="protein sequence ID" value="KAG7528441.1"/>
    <property type="molecule type" value="Genomic_DNA"/>
</dbReference>
<evidence type="ECO:0000256" key="13">
    <source>
        <dbReference type="ARBA" id="ARBA00023274"/>
    </source>
</evidence>
<dbReference type="GO" id="GO:0008033">
    <property type="term" value="P:tRNA processing"/>
    <property type="evidence" value="ECO:0007669"/>
    <property type="project" value="UniProtKB-KW"/>
</dbReference>
<comment type="subcellular location">
    <subcellularLocation>
        <location evidence="2">Cytoplasm</location>
    </subcellularLocation>
    <subcellularLocation>
        <location evidence="1 16">Nucleus</location>
    </subcellularLocation>
</comment>
<dbReference type="GO" id="GO:0000932">
    <property type="term" value="C:P-body"/>
    <property type="evidence" value="ECO:0007669"/>
    <property type="project" value="TreeGrafter"/>
</dbReference>
<dbReference type="AlphaFoldDB" id="A0A8K0JFH2"/>
<dbReference type="CDD" id="cd01726">
    <property type="entry name" value="LSm6"/>
    <property type="match status" value="1"/>
</dbReference>
<dbReference type="PANTHER" id="PTHR11021">
    <property type="entry name" value="SMALL NUCLEAR RIBONUCLEOPROTEIN F SNRNP-F"/>
    <property type="match status" value="1"/>
</dbReference>
<evidence type="ECO:0000256" key="11">
    <source>
        <dbReference type="ARBA" id="ARBA00023187"/>
    </source>
</evidence>
<dbReference type="PANTHER" id="PTHR11021:SF1">
    <property type="entry name" value="U6 SNRNA-ASSOCIATED SM-LIKE PROTEIN LSM6"/>
    <property type="match status" value="1"/>
</dbReference>
<dbReference type="GO" id="GO:0046540">
    <property type="term" value="C:U4/U6 x U5 tri-snRNP complex"/>
    <property type="evidence" value="ECO:0007669"/>
    <property type="project" value="TreeGrafter"/>
</dbReference>
<keyword evidence="9 16" id="KW-0747">Spliceosome</keyword>
<evidence type="ECO:0000256" key="15">
    <source>
        <dbReference type="ARBA" id="ARBA00025892"/>
    </source>
</evidence>
<evidence type="ECO:0000313" key="18">
    <source>
        <dbReference type="EMBL" id="KAG7528441.1"/>
    </source>
</evidence>
<dbReference type="PROSITE" id="PS52002">
    <property type="entry name" value="SM"/>
    <property type="match status" value="1"/>
</dbReference>
<keyword evidence="13 16" id="KW-0687">Ribonucleoprotein</keyword>
<dbReference type="GO" id="GO:0000398">
    <property type="term" value="P:mRNA splicing, via spliceosome"/>
    <property type="evidence" value="ECO:0007669"/>
    <property type="project" value="InterPro"/>
</dbReference>
<evidence type="ECO:0000256" key="1">
    <source>
        <dbReference type="ARBA" id="ARBA00004123"/>
    </source>
</evidence>
<sequence length="108" mass="11356">MDEPVIKAATETSGSPAEFLKNVVGKQVKVQIGSGIDYEGTLSCLDGYMNVAMENTREVVNGEMKNSYGDAFIRGNNGKCTCPISSGVVAKPQTGAGSVLYISAMEDI</sequence>
<protein>
    <recommendedName>
        <fullName evidence="4">U6 snRNA-associated Sm-like protein LSm6</fullName>
    </recommendedName>
</protein>
<dbReference type="InterPro" id="IPR016487">
    <property type="entry name" value="Lsm6/sSmF"/>
</dbReference>
<accession>A0A8K0JFH2</accession>
<organism evidence="18 19">
    <name type="scientific">Filobasidium floriforme</name>
    <dbReference type="NCBI Taxonomy" id="5210"/>
    <lineage>
        <taxon>Eukaryota</taxon>
        <taxon>Fungi</taxon>
        <taxon>Dikarya</taxon>
        <taxon>Basidiomycota</taxon>
        <taxon>Agaricomycotina</taxon>
        <taxon>Tremellomycetes</taxon>
        <taxon>Filobasidiales</taxon>
        <taxon>Filobasidiaceae</taxon>
        <taxon>Filobasidium</taxon>
    </lineage>
</organism>
<feature type="domain" description="Sm" evidence="17">
    <location>
        <begin position="15"/>
        <end position="87"/>
    </location>
</feature>
<keyword evidence="8" id="KW-0819">tRNA processing</keyword>
<evidence type="ECO:0000256" key="12">
    <source>
        <dbReference type="ARBA" id="ARBA00023242"/>
    </source>
</evidence>
<dbReference type="SMART" id="SM00651">
    <property type="entry name" value="Sm"/>
    <property type="match status" value="1"/>
</dbReference>
<keyword evidence="12 16" id="KW-0539">Nucleus</keyword>
<evidence type="ECO:0000256" key="7">
    <source>
        <dbReference type="ARBA" id="ARBA00022664"/>
    </source>
</evidence>
<evidence type="ECO:0000256" key="14">
    <source>
        <dbReference type="ARBA" id="ARBA00025365"/>
    </source>
</evidence>
<evidence type="ECO:0000313" key="19">
    <source>
        <dbReference type="Proteomes" id="UP000812966"/>
    </source>
</evidence>
<comment type="caution">
    <text evidence="18">The sequence shown here is derived from an EMBL/GenBank/DDBJ whole genome shotgun (WGS) entry which is preliminary data.</text>
</comment>
<evidence type="ECO:0000256" key="3">
    <source>
        <dbReference type="ARBA" id="ARBA00007927"/>
    </source>
</evidence>
<comment type="function">
    <text evidence="14">Component of LSm protein complexes, which are involved in RNA processing and may function in a chaperone-like manner, facilitating the efficient association of RNA processing factors with their substrates. Component of the cytoplasmic LSM1-LSM7 complex, which is thought to be involved in mRNA degradation by activating the decapping step in the 5'-to-3' mRNA decay pathway. Component of the nuclear LSM2-LSM8 complex, which is involved in splicing of nuclear mRNAs. LSM2-LSM8 associates with multiple snRNP complexes containing the U6 snRNA (U4/U6 di-snRNP, spliceosomal U4/U6.U5 tri-snRNP, and free U6 snRNP). It binds directly to the 3'-terminal U-tract of U6 snRNA and plays a role in the biogenesis and stability of the U6 snRNP and U4/U6 snRNP complexes. LSM2-LSM8 probably also is involved degradation of nuclear pre-mRNA by targeting them for decapping, and in processing of pre-tRNAs, pre-rRNAs and U3 snoRNA.</text>
</comment>
<evidence type="ECO:0000256" key="2">
    <source>
        <dbReference type="ARBA" id="ARBA00004496"/>
    </source>
</evidence>
<dbReference type="InterPro" id="IPR010920">
    <property type="entry name" value="LSM_dom_sf"/>
</dbReference>
<keyword evidence="19" id="KW-1185">Reference proteome</keyword>
<dbReference type="GO" id="GO:0030490">
    <property type="term" value="P:maturation of SSU-rRNA"/>
    <property type="evidence" value="ECO:0007669"/>
    <property type="project" value="TreeGrafter"/>
</dbReference>
<dbReference type="GO" id="GO:0005688">
    <property type="term" value="C:U6 snRNP"/>
    <property type="evidence" value="ECO:0007669"/>
    <property type="project" value="TreeGrafter"/>
</dbReference>
<dbReference type="SUPFAM" id="SSF50182">
    <property type="entry name" value="Sm-like ribonucleoproteins"/>
    <property type="match status" value="1"/>
</dbReference>
<keyword evidence="6" id="KW-0698">rRNA processing</keyword>
<keyword evidence="7 16" id="KW-0507">mRNA processing</keyword>
<evidence type="ECO:0000259" key="17">
    <source>
        <dbReference type="PROSITE" id="PS52002"/>
    </source>
</evidence>
<dbReference type="InterPro" id="IPR001163">
    <property type="entry name" value="Sm_dom_euk/arc"/>
</dbReference>
<evidence type="ECO:0000256" key="5">
    <source>
        <dbReference type="ARBA" id="ARBA00022490"/>
    </source>
</evidence>
<keyword evidence="10 16" id="KW-0694">RNA-binding</keyword>
<comment type="subunit">
    <text evidence="15">Component of the heptameric LSM1-LSM7 complex, which consists of LSM1, LSM2, LSM3, LSM4, LSM5, LSM6 and LSM7. Component of the heptameric LSM2-LSM8 complex, which consists of LSM2, LSM3, LSM4, LSM5, LSM6, LSM7 and LSM8. The LSm subunits form a seven-membered ring structure with a doughnut shape.</text>
</comment>
<dbReference type="InterPro" id="IPR047575">
    <property type="entry name" value="Sm"/>
</dbReference>
<evidence type="ECO:0000256" key="8">
    <source>
        <dbReference type="ARBA" id="ARBA00022694"/>
    </source>
</evidence>
<evidence type="ECO:0000256" key="10">
    <source>
        <dbReference type="ARBA" id="ARBA00022884"/>
    </source>
</evidence>